<feature type="region of interest" description="Disordered" evidence="1">
    <location>
        <begin position="1"/>
        <end position="35"/>
    </location>
</feature>
<dbReference type="AlphaFoldDB" id="A0AAN7WXN5"/>
<protein>
    <submittedName>
        <fullName evidence="2">Uncharacterized protein</fullName>
    </submittedName>
</protein>
<evidence type="ECO:0000313" key="3">
    <source>
        <dbReference type="Proteomes" id="UP001346869"/>
    </source>
</evidence>
<gene>
    <name evidence="2" type="ORF">PBY51_001350</name>
</gene>
<reference evidence="2 3" key="1">
    <citation type="journal article" date="2023" name="Genes (Basel)">
        <title>Chromosome-Level Genome Assembly and Circadian Gene Repertoire of the Patagonia Blennie Eleginops maclovinus-The Closest Ancestral Proxy of Antarctic Cryonotothenioids.</title>
        <authorList>
            <person name="Cheng C.C."/>
            <person name="Rivera-Colon A.G."/>
            <person name="Minhas B.F."/>
            <person name="Wilson L."/>
            <person name="Rayamajhi N."/>
            <person name="Vargas-Chacoff L."/>
            <person name="Catchen J.M."/>
        </authorList>
    </citation>
    <scope>NUCLEOTIDE SEQUENCE [LARGE SCALE GENOMIC DNA]</scope>
    <source>
        <strain evidence="2">JMC-PN-2008</strain>
    </source>
</reference>
<reference evidence="2 3" key="2">
    <citation type="journal article" date="2023" name="Mol. Biol. Evol.">
        <title>Genomics of Secondarily Temperate Adaptation in the Only Non-Antarctic Icefish.</title>
        <authorList>
            <person name="Rivera-Colon A.G."/>
            <person name="Rayamajhi N."/>
            <person name="Minhas B.F."/>
            <person name="Madrigal G."/>
            <person name="Bilyk K.T."/>
            <person name="Yoon V."/>
            <person name="Hune M."/>
            <person name="Gregory S."/>
            <person name="Cheng C.H.C."/>
            <person name="Catchen J.M."/>
        </authorList>
    </citation>
    <scope>NUCLEOTIDE SEQUENCE [LARGE SCALE GENOMIC DNA]</scope>
    <source>
        <strain evidence="2">JMC-PN-2008</strain>
    </source>
</reference>
<evidence type="ECO:0000313" key="2">
    <source>
        <dbReference type="EMBL" id="KAK5850470.1"/>
    </source>
</evidence>
<keyword evidence="3" id="KW-1185">Reference proteome</keyword>
<feature type="compositionally biased region" description="Basic and acidic residues" evidence="1">
    <location>
        <begin position="16"/>
        <end position="35"/>
    </location>
</feature>
<organism evidence="2 3">
    <name type="scientific">Eleginops maclovinus</name>
    <name type="common">Patagonian blennie</name>
    <name type="synonym">Eleginus maclovinus</name>
    <dbReference type="NCBI Taxonomy" id="56733"/>
    <lineage>
        <taxon>Eukaryota</taxon>
        <taxon>Metazoa</taxon>
        <taxon>Chordata</taxon>
        <taxon>Craniata</taxon>
        <taxon>Vertebrata</taxon>
        <taxon>Euteleostomi</taxon>
        <taxon>Actinopterygii</taxon>
        <taxon>Neopterygii</taxon>
        <taxon>Teleostei</taxon>
        <taxon>Neoteleostei</taxon>
        <taxon>Acanthomorphata</taxon>
        <taxon>Eupercaria</taxon>
        <taxon>Perciformes</taxon>
        <taxon>Notothenioidei</taxon>
        <taxon>Eleginopidae</taxon>
        <taxon>Eleginops</taxon>
    </lineage>
</organism>
<accession>A0AAN7WXN5</accession>
<dbReference type="EMBL" id="JAUZQC010000022">
    <property type="protein sequence ID" value="KAK5850470.1"/>
    <property type="molecule type" value="Genomic_DNA"/>
</dbReference>
<proteinExistence type="predicted"/>
<comment type="caution">
    <text evidence="2">The sequence shown here is derived from an EMBL/GenBank/DDBJ whole genome shotgun (WGS) entry which is preliminary data.</text>
</comment>
<evidence type="ECO:0000256" key="1">
    <source>
        <dbReference type="SAM" id="MobiDB-lite"/>
    </source>
</evidence>
<sequence>MSTASPGTGAWQVQDEGMKECEAPHDKRPDCQGGRDRAEAVVINDRLLIRHVMKPLVVVIVGVRIDV</sequence>
<name>A0AAN7WXN5_ELEMC</name>
<dbReference type="Proteomes" id="UP001346869">
    <property type="component" value="Unassembled WGS sequence"/>
</dbReference>